<comment type="caution">
    <text evidence="2">The sequence shown here is derived from an EMBL/GenBank/DDBJ whole genome shotgun (WGS) entry which is preliminary data.</text>
</comment>
<keyword evidence="3" id="KW-1185">Reference proteome</keyword>
<evidence type="ECO:0000313" key="2">
    <source>
        <dbReference type="EMBL" id="GBL73018.1"/>
    </source>
</evidence>
<protein>
    <submittedName>
        <fullName evidence="2">Uncharacterized protein</fullName>
    </submittedName>
</protein>
<dbReference type="EMBL" id="BGPR01000002">
    <property type="protein sequence ID" value="GBL73018.1"/>
    <property type="molecule type" value="Genomic_DNA"/>
</dbReference>
<sequence length="131" mass="14900">MNIKNVLLNYGKRGDLGRKDALNERIRNVIQQNKLEEKSDIQHDGYFGTDLKPRSDDEDDASAGIAPLQASEPHQRENVCPPTYDLAFNRSNPRWIFSGIVLRTWNPLAPKLRLYHLATVATSALIEVHYS</sequence>
<feature type="region of interest" description="Disordered" evidence="1">
    <location>
        <begin position="40"/>
        <end position="78"/>
    </location>
</feature>
<dbReference type="Proteomes" id="UP000499080">
    <property type="component" value="Unassembled WGS sequence"/>
</dbReference>
<proteinExistence type="predicted"/>
<gene>
    <name evidence="2" type="ORF">AVEN_128184_1</name>
</gene>
<name>A0A4Y1ZZW1_ARAVE</name>
<evidence type="ECO:0000256" key="1">
    <source>
        <dbReference type="SAM" id="MobiDB-lite"/>
    </source>
</evidence>
<organism evidence="2 3">
    <name type="scientific">Araneus ventricosus</name>
    <name type="common">Orbweaver spider</name>
    <name type="synonym">Epeira ventricosa</name>
    <dbReference type="NCBI Taxonomy" id="182803"/>
    <lineage>
        <taxon>Eukaryota</taxon>
        <taxon>Metazoa</taxon>
        <taxon>Ecdysozoa</taxon>
        <taxon>Arthropoda</taxon>
        <taxon>Chelicerata</taxon>
        <taxon>Arachnida</taxon>
        <taxon>Araneae</taxon>
        <taxon>Araneomorphae</taxon>
        <taxon>Entelegynae</taxon>
        <taxon>Araneoidea</taxon>
        <taxon>Araneidae</taxon>
        <taxon>Araneus</taxon>
    </lineage>
</organism>
<dbReference type="AlphaFoldDB" id="A0A4Y1ZZW1"/>
<reference evidence="2 3" key="1">
    <citation type="journal article" date="2019" name="Sci. Rep.">
        <title>Orb-weaving spider Araneus ventricosus genome elucidates the spidroin gene catalogue.</title>
        <authorList>
            <person name="Kono N."/>
            <person name="Nakamura H."/>
            <person name="Ohtoshi R."/>
            <person name="Moran D.A.P."/>
            <person name="Shinohara A."/>
            <person name="Yoshida Y."/>
            <person name="Fujiwara M."/>
            <person name="Mori M."/>
            <person name="Tomita M."/>
            <person name="Arakawa K."/>
        </authorList>
    </citation>
    <scope>NUCLEOTIDE SEQUENCE [LARGE SCALE GENOMIC DNA]</scope>
</reference>
<accession>A0A4Y1ZZW1</accession>
<evidence type="ECO:0000313" key="3">
    <source>
        <dbReference type="Proteomes" id="UP000499080"/>
    </source>
</evidence>